<dbReference type="EC" id="3.1.3.16" evidence="5"/>
<dbReference type="Pfam" id="PF08766">
    <property type="entry name" value="DEK_C"/>
    <property type="match status" value="1"/>
</dbReference>
<evidence type="ECO:0000259" key="20">
    <source>
        <dbReference type="PROSITE" id="PS50056"/>
    </source>
</evidence>
<dbReference type="InterPro" id="IPR043588">
    <property type="entry name" value="SSH-N"/>
</dbReference>
<dbReference type="CDD" id="cd11652">
    <property type="entry name" value="SSH-N"/>
    <property type="match status" value="1"/>
</dbReference>
<comment type="function">
    <text evidence="14">Protein phosphatase which regulates actin filament dynamics. Dephosphorylates and activates the actin binding/depolymerizing factor cofilin, which subsequently binds to actin filaments and stimulates their disassembly. Inhibitory phosphorylation of cofilin is mediated by LIMK1, which may also be dephosphorylated and inactivated by this protein.</text>
</comment>
<dbReference type="PANTHER" id="PTHR45864:SF5">
    <property type="entry name" value="PROTEIN PHOSPHATASE SLINGSHOT HOMOLOG 1"/>
    <property type="match status" value="1"/>
</dbReference>
<dbReference type="InterPro" id="IPR029021">
    <property type="entry name" value="Prot-tyrosine_phosphatase-like"/>
</dbReference>
<dbReference type="PROSITE" id="PS00383">
    <property type="entry name" value="TYR_PHOSPHATASE_1"/>
    <property type="match status" value="1"/>
</dbReference>
<evidence type="ECO:0000256" key="5">
    <source>
        <dbReference type="ARBA" id="ARBA00013081"/>
    </source>
</evidence>
<keyword evidence="6" id="KW-0963">Cytoplasm</keyword>
<dbReference type="GO" id="GO:0003779">
    <property type="term" value="F:actin binding"/>
    <property type="evidence" value="ECO:0007669"/>
    <property type="project" value="UniProtKB-KW"/>
</dbReference>
<dbReference type="SMART" id="SM00195">
    <property type="entry name" value="DSPc"/>
    <property type="match status" value="1"/>
</dbReference>
<comment type="catalytic activity">
    <reaction evidence="13">
        <text>O-phospho-L-threonyl-[protein] + H2O = L-threonyl-[protein] + phosphate</text>
        <dbReference type="Rhea" id="RHEA:47004"/>
        <dbReference type="Rhea" id="RHEA-COMP:11060"/>
        <dbReference type="Rhea" id="RHEA-COMP:11605"/>
        <dbReference type="ChEBI" id="CHEBI:15377"/>
        <dbReference type="ChEBI" id="CHEBI:30013"/>
        <dbReference type="ChEBI" id="CHEBI:43474"/>
        <dbReference type="ChEBI" id="CHEBI:61977"/>
        <dbReference type="EC" id="3.1.3.16"/>
    </reaction>
</comment>
<keyword evidence="8" id="KW-0378">Hydrolase</keyword>
<evidence type="ECO:0000256" key="11">
    <source>
        <dbReference type="ARBA" id="ARBA00023203"/>
    </source>
</evidence>
<dbReference type="GO" id="GO:0004722">
    <property type="term" value="F:protein serine/threonine phosphatase activity"/>
    <property type="evidence" value="ECO:0007669"/>
    <property type="project" value="UniProtKB-EC"/>
</dbReference>
<dbReference type="PROSITE" id="PS50054">
    <property type="entry name" value="TYR_PHOSPHATASE_DUAL"/>
    <property type="match status" value="1"/>
</dbReference>
<dbReference type="InterPro" id="IPR000387">
    <property type="entry name" value="Tyr_Pase_dom"/>
</dbReference>
<dbReference type="FunFam" id="1.10.10.60:FF:000423">
    <property type="entry name" value="Slingshot protein phosphatase 1a"/>
    <property type="match status" value="1"/>
</dbReference>
<dbReference type="PROSITE" id="PS51998">
    <property type="entry name" value="DEK_C"/>
    <property type="match status" value="1"/>
</dbReference>
<comment type="subcellular location">
    <subcellularLocation>
        <location evidence="3">Cleavage furrow</location>
    </subcellularLocation>
    <subcellularLocation>
        <location evidence="2">Cytoplasm</location>
        <location evidence="2">Cytoskeleton</location>
    </subcellularLocation>
    <subcellularLocation>
        <location evidence="1">Midbody</location>
    </subcellularLocation>
</comment>
<dbReference type="Proteomes" id="UP000694700">
    <property type="component" value="Unplaced"/>
</dbReference>
<feature type="domain" description="Tyrosine-protein phosphatase" evidence="19">
    <location>
        <begin position="276"/>
        <end position="417"/>
    </location>
</feature>
<dbReference type="FunFam" id="3.90.190.10:FF:000004">
    <property type="entry name" value="Protein phosphatase Slingshot homolog 2"/>
    <property type="match status" value="1"/>
</dbReference>
<feature type="domain" description="Tyrosine specific protein phosphatases" evidence="20">
    <location>
        <begin position="338"/>
        <end position="395"/>
    </location>
</feature>
<organism evidence="22 23">
    <name type="scientific">Cyprinus carpio</name>
    <name type="common">Common carp</name>
    <dbReference type="NCBI Taxonomy" id="7962"/>
    <lineage>
        <taxon>Eukaryota</taxon>
        <taxon>Metazoa</taxon>
        <taxon>Chordata</taxon>
        <taxon>Craniata</taxon>
        <taxon>Vertebrata</taxon>
        <taxon>Euteleostomi</taxon>
        <taxon>Actinopterygii</taxon>
        <taxon>Neopterygii</taxon>
        <taxon>Teleostei</taxon>
        <taxon>Ostariophysi</taxon>
        <taxon>Cypriniformes</taxon>
        <taxon>Cyprinidae</taxon>
        <taxon>Cyprininae</taxon>
        <taxon>Cyprinus</taxon>
    </lineage>
</organism>
<evidence type="ECO:0000256" key="8">
    <source>
        <dbReference type="ARBA" id="ARBA00022801"/>
    </source>
</evidence>
<proteinExistence type="inferred from homology"/>
<evidence type="ECO:0000256" key="9">
    <source>
        <dbReference type="ARBA" id="ARBA00022912"/>
    </source>
</evidence>
<comment type="similarity">
    <text evidence="4">Belongs to the protein-tyrosine phosphatase family.</text>
</comment>
<sequence length="949" mass="106010">AMLLTLLSESFFMVKGAALFLQQGSCPQGQRVHPHHKHAGDLPQHLQVMINILRSEDRIKLAVRLESAWSDRVRYMVVVYTNGRQDTEENILLGMDFSNKDSKNCSIGMVLPLWSDAKIHLDGDGGFSVTTAGRMHIFKPVSVQAMWSALQILHKACEVSRRYNYFPGGMALTWMGYYESCISSEQSCINEWNAMQDLETLRPDSPAIFVDKPTERERTECLIKAKLRSIMMYQDLENVTSKEIRNVLEQQMNRNLKEYKEFIDNEMLLILGQMDKATLIFDHLYLGSEWNASNLEELQETGVGYILNVTREIDNFFPGTFCYHNVRVYDDETTDLLAHWNDTYNFIVKAKKNQTKCLVHCKMGVSRSASTVIAYAMKEYGWSLEKAYDFVKQKRSITRPNASFMRQLAEYEGILDASKQRHNRLWHPDSDCDHPDCQQAAAPCCVNSETADHVTPESTNPRVTVCYLDPSHPQNYHYYFRRLSDSALDSDPSTPIHAPPLVNVDRVYIEVADVEQDALLDDETLEGREGLPVPHFGAPGEGTAAQTCSRGAEPLEELRLRLEFSTVEEEDEEEAQKEQAEMEALAEGAKRGDGNDSEELSHDKGIDLASLNHLCNENSNNNNHLKTQQILTVSISHDCITALLRVISKCGKLASDLCLDANAMSLGHKDKPESKSLDQETDNGTMLFEAKGEGDSRQKENDAQGSSALLRNEREINHLEKAEASCSVQQQETLVQLQRSGLVRRRKERLEKLSGLFQERARANEQRGASSSKTEDAMNNSSDSTDPFHRPFGARADFATEAAVPLTNEALLAVLGSGGLTPVSSPHGSTLTRSSSSDSLRSVRGKPGLVRQRTQEIEARMRLAGLTVPSRLKRSNSLAKLGSLTFSSEDLCSACSSDAGTLLMHSLSPEPERSLSPEWAKPWPSSSSSTSTNMEVFNQGEAGPEESKS</sequence>
<evidence type="ECO:0000259" key="19">
    <source>
        <dbReference type="PROSITE" id="PS50054"/>
    </source>
</evidence>
<dbReference type="Pfam" id="PF00782">
    <property type="entry name" value="DSPc"/>
    <property type="match status" value="1"/>
</dbReference>
<accession>A0A8C1YM26</accession>
<dbReference type="InterPro" id="IPR014876">
    <property type="entry name" value="DEK_C"/>
</dbReference>
<dbReference type="GO" id="GO:0030496">
    <property type="term" value="C:midbody"/>
    <property type="evidence" value="ECO:0007669"/>
    <property type="project" value="UniProtKB-SubCell"/>
</dbReference>
<keyword evidence="18" id="KW-0732">Signal</keyword>
<feature type="compositionally biased region" description="Low complexity" evidence="17">
    <location>
        <begin position="824"/>
        <end position="842"/>
    </location>
</feature>
<feature type="region of interest" description="Disordered" evidence="17">
    <location>
        <begin position="760"/>
        <end position="788"/>
    </location>
</feature>
<evidence type="ECO:0000256" key="18">
    <source>
        <dbReference type="SAM" id="SignalP"/>
    </source>
</evidence>
<keyword evidence="9" id="KW-0904">Protein phosphatase</keyword>
<feature type="chain" id="PRO_5034917803" description="Protein phosphatase Slingshot homolog 1" evidence="18">
    <location>
        <begin position="19"/>
        <end position="949"/>
    </location>
</feature>
<dbReference type="SUPFAM" id="SSF52799">
    <property type="entry name" value="(Phosphotyrosine protein) phosphatases II"/>
    <property type="match status" value="1"/>
</dbReference>
<dbReference type="Ensembl" id="ENSCCRT00015016267.1">
    <property type="protein sequence ID" value="ENSCCRP00015015717.1"/>
    <property type="gene ID" value="ENSCCRG00015006535.1"/>
</dbReference>
<dbReference type="AlphaFoldDB" id="A0A8C1YM26"/>
<evidence type="ECO:0000256" key="12">
    <source>
        <dbReference type="ARBA" id="ARBA00023212"/>
    </source>
</evidence>
<evidence type="ECO:0000256" key="15">
    <source>
        <dbReference type="ARBA" id="ARBA00067363"/>
    </source>
</evidence>
<feature type="region of interest" description="Disordered" evidence="17">
    <location>
        <begin position="907"/>
        <end position="949"/>
    </location>
</feature>
<evidence type="ECO:0000256" key="10">
    <source>
        <dbReference type="ARBA" id="ARBA00022990"/>
    </source>
</evidence>
<evidence type="ECO:0000256" key="16">
    <source>
        <dbReference type="ARBA" id="ARBA00076772"/>
    </source>
</evidence>
<dbReference type="GO" id="GO:0030837">
    <property type="term" value="P:negative regulation of actin filament polymerization"/>
    <property type="evidence" value="ECO:0007669"/>
    <property type="project" value="InterPro"/>
</dbReference>
<evidence type="ECO:0000256" key="17">
    <source>
        <dbReference type="SAM" id="MobiDB-lite"/>
    </source>
</evidence>
<evidence type="ECO:0000256" key="2">
    <source>
        <dbReference type="ARBA" id="ARBA00004245"/>
    </source>
</evidence>
<evidence type="ECO:0000259" key="21">
    <source>
        <dbReference type="PROSITE" id="PS51998"/>
    </source>
</evidence>
<evidence type="ECO:0000256" key="6">
    <source>
        <dbReference type="ARBA" id="ARBA00022490"/>
    </source>
</evidence>
<protein>
    <recommendedName>
        <fullName evidence="15">Protein phosphatase Slingshot homolog 1</fullName>
        <ecNumber evidence="5">3.1.3.16</ecNumber>
    </recommendedName>
    <alternativeName>
        <fullName evidence="16">SSH-like protein 1</fullName>
    </alternativeName>
</protein>
<evidence type="ECO:0000256" key="1">
    <source>
        <dbReference type="ARBA" id="ARBA00004214"/>
    </source>
</evidence>
<reference evidence="22" key="1">
    <citation type="submission" date="2025-08" db="UniProtKB">
        <authorList>
            <consortium name="Ensembl"/>
        </authorList>
    </citation>
    <scope>IDENTIFICATION</scope>
</reference>
<feature type="region of interest" description="Disordered" evidence="17">
    <location>
        <begin position="822"/>
        <end position="848"/>
    </location>
</feature>
<feature type="compositionally biased region" description="Polar residues" evidence="17">
    <location>
        <begin position="767"/>
        <end position="785"/>
    </location>
</feature>
<keyword evidence="12" id="KW-0206">Cytoskeleton</keyword>
<dbReference type="PROSITE" id="PS50056">
    <property type="entry name" value="TYR_PHOSPHATASE_2"/>
    <property type="match status" value="1"/>
</dbReference>
<keyword evidence="10" id="KW-0007">Acetylation</keyword>
<dbReference type="GO" id="GO:0005856">
    <property type="term" value="C:cytoskeleton"/>
    <property type="evidence" value="ECO:0007669"/>
    <property type="project" value="UniProtKB-SubCell"/>
</dbReference>
<dbReference type="InterPro" id="IPR000340">
    <property type="entry name" value="Dual-sp_phosphatase_cat-dom"/>
</dbReference>
<name>A0A8C1YM26_CYPCA</name>
<evidence type="ECO:0000256" key="4">
    <source>
        <dbReference type="ARBA" id="ARBA00009580"/>
    </source>
</evidence>
<evidence type="ECO:0000256" key="7">
    <source>
        <dbReference type="ARBA" id="ARBA00022553"/>
    </source>
</evidence>
<keyword evidence="11" id="KW-0009">Actin-binding</keyword>
<feature type="compositionally biased region" description="Acidic residues" evidence="17">
    <location>
        <begin position="566"/>
        <end position="575"/>
    </location>
</feature>
<dbReference type="Pfam" id="PF23040">
    <property type="entry name" value="PH_SSH1-like_1st"/>
    <property type="match status" value="1"/>
</dbReference>
<feature type="signal peptide" evidence="18">
    <location>
        <begin position="1"/>
        <end position="18"/>
    </location>
</feature>
<evidence type="ECO:0000313" key="22">
    <source>
        <dbReference type="Ensembl" id="ENSCCRP00015015717.1"/>
    </source>
</evidence>
<keyword evidence="7" id="KW-0597">Phosphoprotein</keyword>
<dbReference type="Gene3D" id="3.90.190.10">
    <property type="entry name" value="Protein tyrosine phosphatase superfamily"/>
    <property type="match status" value="1"/>
</dbReference>
<dbReference type="InterPro" id="IPR043587">
    <property type="entry name" value="Phosphatase_SSH-like"/>
</dbReference>
<evidence type="ECO:0000256" key="13">
    <source>
        <dbReference type="ARBA" id="ARBA00048336"/>
    </source>
</evidence>
<dbReference type="PANTHER" id="PTHR45864">
    <property type="entry name" value="SLINGSHOT PROTEIN PHOSPHATASE HOMOLOG"/>
    <property type="match status" value="1"/>
</dbReference>
<evidence type="ECO:0000256" key="14">
    <source>
        <dbReference type="ARBA" id="ARBA00056712"/>
    </source>
</evidence>
<dbReference type="InterPro" id="IPR016130">
    <property type="entry name" value="Tyr_Pase_AS"/>
</dbReference>
<feature type="region of interest" description="Disordered" evidence="17">
    <location>
        <begin position="566"/>
        <end position="601"/>
    </location>
</feature>
<feature type="compositionally biased region" description="Basic and acidic residues" evidence="17">
    <location>
        <begin position="588"/>
        <end position="601"/>
    </location>
</feature>
<dbReference type="GO" id="GO:0032154">
    <property type="term" value="C:cleavage furrow"/>
    <property type="evidence" value="ECO:0007669"/>
    <property type="project" value="UniProtKB-SubCell"/>
</dbReference>
<dbReference type="InterPro" id="IPR020422">
    <property type="entry name" value="TYR_PHOSPHATASE_DUAL_dom"/>
</dbReference>
<evidence type="ECO:0000256" key="3">
    <source>
        <dbReference type="ARBA" id="ARBA00004626"/>
    </source>
</evidence>
<feature type="domain" description="DEK-C" evidence="21">
    <location>
        <begin position="217"/>
        <end position="272"/>
    </location>
</feature>
<evidence type="ECO:0000313" key="23">
    <source>
        <dbReference type="Proteomes" id="UP000694700"/>
    </source>
</evidence>